<name>A0ABY3XJC1_9GAMM</name>
<accession>A0ABY3XJC1</accession>
<feature type="signal peptide" evidence="2">
    <location>
        <begin position="1"/>
        <end position="17"/>
    </location>
</feature>
<evidence type="ECO:0000256" key="2">
    <source>
        <dbReference type="SAM" id="SignalP"/>
    </source>
</evidence>
<sequence>MLSLLGLCAVFAWSAQAQKRMLPASQPQATPCVQVRIGNDEAGRWSCLNEALKAEVDKTAPVVNTDSPGERLAPIGQGLATPAATRQRLGDQYGKSVRPQRPAQQFPASFPKPVR</sequence>
<dbReference type="RefSeq" id="WP_148648847.1">
    <property type="nucleotide sequence ID" value="NZ_CP011131.1"/>
</dbReference>
<keyword evidence="4" id="KW-1185">Reference proteome</keyword>
<keyword evidence="2" id="KW-0732">Signal</keyword>
<reference evidence="3 4" key="1">
    <citation type="submission" date="2022-03" db="EMBL/GenBank/DDBJ databases">
        <title>Complete genome sequence of Lysobacter capsici VKM B-2533 and Lysobacter gummosus 10.1.1, promising sources of lytic agents.</title>
        <authorList>
            <person name="Tarlachkov S.V."/>
            <person name="Kudryakova I.V."/>
            <person name="Afoshin A.S."/>
            <person name="Leontyevskaya E.A."/>
            <person name="Leontyevskaya N.V."/>
        </authorList>
    </citation>
    <scope>NUCLEOTIDE SEQUENCE [LARGE SCALE GENOMIC DNA]</scope>
    <source>
        <strain evidence="3 4">10.1.1</strain>
    </source>
</reference>
<feature type="region of interest" description="Disordered" evidence="1">
    <location>
        <begin position="62"/>
        <end position="115"/>
    </location>
</feature>
<evidence type="ECO:0000256" key="1">
    <source>
        <dbReference type="SAM" id="MobiDB-lite"/>
    </source>
</evidence>
<evidence type="ECO:0000313" key="3">
    <source>
        <dbReference type="EMBL" id="UNP31739.1"/>
    </source>
</evidence>
<gene>
    <name evidence="3" type="ORF">MOV92_11025</name>
</gene>
<evidence type="ECO:0000313" key="4">
    <source>
        <dbReference type="Proteomes" id="UP000829194"/>
    </source>
</evidence>
<feature type="chain" id="PRO_5045660862" description="Secreted protein" evidence="2">
    <location>
        <begin position="18"/>
        <end position="115"/>
    </location>
</feature>
<evidence type="ECO:0008006" key="5">
    <source>
        <dbReference type="Google" id="ProtNLM"/>
    </source>
</evidence>
<organism evidence="3 4">
    <name type="scientific">Lysobacter gummosus</name>
    <dbReference type="NCBI Taxonomy" id="262324"/>
    <lineage>
        <taxon>Bacteria</taxon>
        <taxon>Pseudomonadati</taxon>
        <taxon>Pseudomonadota</taxon>
        <taxon>Gammaproteobacteria</taxon>
        <taxon>Lysobacterales</taxon>
        <taxon>Lysobacteraceae</taxon>
        <taxon>Lysobacter</taxon>
    </lineage>
</organism>
<dbReference type="EMBL" id="CP093547">
    <property type="protein sequence ID" value="UNP31739.1"/>
    <property type="molecule type" value="Genomic_DNA"/>
</dbReference>
<dbReference type="Proteomes" id="UP000829194">
    <property type="component" value="Chromosome"/>
</dbReference>
<protein>
    <recommendedName>
        <fullName evidence="5">Secreted protein</fullName>
    </recommendedName>
</protein>
<proteinExistence type="predicted"/>